<keyword evidence="4" id="KW-1185">Reference proteome</keyword>
<protein>
    <recommendedName>
        <fullName evidence="5">Late embryogenesis abundant protein LEA-2 subgroup domain-containing protein</fullName>
    </recommendedName>
</protein>
<evidence type="ECO:0008006" key="5">
    <source>
        <dbReference type="Google" id="ProtNLM"/>
    </source>
</evidence>
<name>A0AAV0BV66_PHAPC</name>
<evidence type="ECO:0000256" key="2">
    <source>
        <dbReference type="SAM" id="Phobius"/>
    </source>
</evidence>
<feature type="region of interest" description="Disordered" evidence="1">
    <location>
        <begin position="63"/>
        <end position="99"/>
    </location>
</feature>
<proteinExistence type="predicted"/>
<sequence>MVKDVKIIISYASFTLEIDFNNQGVKYVEILNTNVDQAKDHLFRSSSSSTGKLNQPVISSFKSLKSPSTDRFEVSSSRHHSQIKNGLLTPQPPESPKKRKWRNWRLGTILVFMLCSLIGVVLFFLIPRQPFISYEVPVAFTGDNGSAKFNTSNPTQFSFDTKLAFSFDGRASYVAAILRNLKVSVRDLGSSLDSVEVGKGQLGKSLTISSGGLTAVLVDVHFQYAAGSQSDSIYQAWLKACGNIEKSRINGTVTRPALKLFISLNFNILGVIGQKADSIQQNSISCPIELPN</sequence>
<feature type="transmembrane region" description="Helical" evidence="2">
    <location>
        <begin position="106"/>
        <end position="126"/>
    </location>
</feature>
<dbReference type="EMBL" id="CALTRL010006169">
    <property type="protein sequence ID" value="CAH7689981.1"/>
    <property type="molecule type" value="Genomic_DNA"/>
</dbReference>
<accession>A0AAV0BV66</accession>
<organism evidence="3 4">
    <name type="scientific">Phakopsora pachyrhizi</name>
    <name type="common">Asian soybean rust disease fungus</name>
    <dbReference type="NCBI Taxonomy" id="170000"/>
    <lineage>
        <taxon>Eukaryota</taxon>
        <taxon>Fungi</taxon>
        <taxon>Dikarya</taxon>
        <taxon>Basidiomycota</taxon>
        <taxon>Pucciniomycotina</taxon>
        <taxon>Pucciniomycetes</taxon>
        <taxon>Pucciniales</taxon>
        <taxon>Phakopsoraceae</taxon>
        <taxon>Phakopsora</taxon>
    </lineage>
</organism>
<evidence type="ECO:0000313" key="4">
    <source>
        <dbReference type="Proteomes" id="UP001153365"/>
    </source>
</evidence>
<gene>
    <name evidence="3" type="ORF">PPACK8108_LOCUS25182</name>
</gene>
<keyword evidence="2" id="KW-0812">Transmembrane</keyword>
<evidence type="ECO:0000256" key="1">
    <source>
        <dbReference type="SAM" id="MobiDB-lite"/>
    </source>
</evidence>
<evidence type="ECO:0000313" key="3">
    <source>
        <dbReference type="EMBL" id="CAH7689981.1"/>
    </source>
</evidence>
<dbReference type="AlphaFoldDB" id="A0AAV0BV66"/>
<reference evidence="3" key="1">
    <citation type="submission" date="2022-06" db="EMBL/GenBank/DDBJ databases">
        <authorList>
            <consortium name="SYNGENTA / RWTH Aachen University"/>
        </authorList>
    </citation>
    <scope>NUCLEOTIDE SEQUENCE</scope>
</reference>
<comment type="caution">
    <text evidence="3">The sequence shown here is derived from an EMBL/GenBank/DDBJ whole genome shotgun (WGS) entry which is preliminary data.</text>
</comment>
<keyword evidence="2" id="KW-0472">Membrane</keyword>
<keyword evidence="2" id="KW-1133">Transmembrane helix</keyword>
<dbReference type="Proteomes" id="UP001153365">
    <property type="component" value="Unassembled WGS sequence"/>
</dbReference>